<accession>A0A060Y196</accession>
<feature type="region of interest" description="Disordered" evidence="1">
    <location>
        <begin position="29"/>
        <end position="54"/>
    </location>
</feature>
<protein>
    <submittedName>
        <fullName evidence="2">Uncharacterized protein</fullName>
    </submittedName>
</protein>
<sequence>MGKKQKKSGDDSAKDGGIDLDALAAEIEGAGASKEQGKGKAKKKKDKKKDDFDEDDILKELEELSLETTGAKGSKVKCSHMLIFKCNDPIPGYSPMLICICNDPIVGYNRVSVSHVLPIRHSNTQATEGRLHQASHTTLQ</sequence>
<evidence type="ECO:0000256" key="1">
    <source>
        <dbReference type="SAM" id="MobiDB-lite"/>
    </source>
</evidence>
<dbReference type="PaxDb" id="8022-A0A060Y196"/>
<evidence type="ECO:0000313" key="2">
    <source>
        <dbReference type="EMBL" id="CDQ82975.1"/>
    </source>
</evidence>
<gene>
    <name evidence="2" type="ORF">GSONMT00002423001</name>
</gene>
<dbReference type="EMBL" id="FR906080">
    <property type="protein sequence ID" value="CDQ82975.1"/>
    <property type="molecule type" value="Genomic_DNA"/>
</dbReference>
<dbReference type="AlphaFoldDB" id="A0A060Y196"/>
<proteinExistence type="predicted"/>
<dbReference type="STRING" id="8022.A0A060Y196"/>
<dbReference type="Proteomes" id="UP000193380">
    <property type="component" value="Unassembled WGS sequence"/>
</dbReference>
<name>A0A060Y196_ONCMY</name>
<organism evidence="2 3">
    <name type="scientific">Oncorhynchus mykiss</name>
    <name type="common">Rainbow trout</name>
    <name type="synonym">Salmo gairdneri</name>
    <dbReference type="NCBI Taxonomy" id="8022"/>
    <lineage>
        <taxon>Eukaryota</taxon>
        <taxon>Metazoa</taxon>
        <taxon>Chordata</taxon>
        <taxon>Craniata</taxon>
        <taxon>Vertebrata</taxon>
        <taxon>Euteleostomi</taxon>
        <taxon>Actinopterygii</taxon>
        <taxon>Neopterygii</taxon>
        <taxon>Teleostei</taxon>
        <taxon>Protacanthopterygii</taxon>
        <taxon>Salmoniformes</taxon>
        <taxon>Salmonidae</taxon>
        <taxon>Salmoninae</taxon>
        <taxon>Oncorhynchus</taxon>
    </lineage>
</organism>
<reference evidence="2" key="1">
    <citation type="journal article" date="2014" name="Nat. Commun.">
        <title>The rainbow trout genome provides novel insights into evolution after whole-genome duplication in vertebrates.</title>
        <authorList>
            <person name="Berthelot C."/>
            <person name="Brunet F."/>
            <person name="Chalopin D."/>
            <person name="Juanchich A."/>
            <person name="Bernard M."/>
            <person name="Noel B."/>
            <person name="Bento P."/>
            <person name="Da Silva C."/>
            <person name="Labadie K."/>
            <person name="Alberti A."/>
            <person name="Aury J.M."/>
            <person name="Louis A."/>
            <person name="Dehais P."/>
            <person name="Bardou P."/>
            <person name="Montfort J."/>
            <person name="Klopp C."/>
            <person name="Cabau C."/>
            <person name="Gaspin C."/>
            <person name="Thorgaard G.H."/>
            <person name="Boussaha M."/>
            <person name="Quillet E."/>
            <person name="Guyomard R."/>
            <person name="Galiana D."/>
            <person name="Bobe J."/>
            <person name="Volff J.N."/>
            <person name="Genet C."/>
            <person name="Wincker P."/>
            <person name="Jaillon O."/>
            <person name="Roest Crollius H."/>
            <person name="Guiguen Y."/>
        </authorList>
    </citation>
    <scope>NUCLEOTIDE SEQUENCE [LARGE SCALE GENOMIC DNA]</scope>
</reference>
<reference evidence="2" key="2">
    <citation type="submission" date="2014-03" db="EMBL/GenBank/DDBJ databases">
        <authorList>
            <person name="Genoscope - CEA"/>
        </authorList>
    </citation>
    <scope>NUCLEOTIDE SEQUENCE</scope>
</reference>
<evidence type="ECO:0000313" key="3">
    <source>
        <dbReference type="Proteomes" id="UP000193380"/>
    </source>
</evidence>